<reference evidence="2 3" key="1">
    <citation type="submission" date="2019-04" db="EMBL/GenBank/DDBJ databases">
        <authorList>
            <person name="Pope W.H."/>
            <person name="Garlena R.A."/>
            <person name="Russell D.A."/>
            <person name="Jacobs-Sera D."/>
            <person name="Hatfull G.F."/>
        </authorList>
    </citation>
    <scope>NUCLEOTIDE SEQUENCE [LARGE SCALE GENOMIC DNA]</scope>
</reference>
<name>A0A650EYB0_9CAUD</name>
<accession>A0A650EYB0</accession>
<dbReference type="RefSeq" id="YP_010649033.1">
    <property type="nucleotide sequence ID" value="NC_070763.1"/>
</dbReference>
<dbReference type="Proteomes" id="UP000423482">
    <property type="component" value="Segment"/>
</dbReference>
<protein>
    <submittedName>
        <fullName evidence="2">Uncharacterized protein</fullName>
    </submittedName>
</protein>
<evidence type="ECO:0000313" key="3">
    <source>
        <dbReference type="Proteomes" id="UP000423482"/>
    </source>
</evidence>
<sequence>MAEYEDRFEATNDEVYERHGELAPNQPAANMCLAQFKYERGNDTEQWHVCTRVTKHDGDHVCHAGVCGADVSRPDHVKQMINSKDYHPDAVYGREYVLQQDVITATSRANKAQQDLDEKTEELSTLSNAFTEMKAELHEARSQLAFAQVSGSYIVAELAKALDYDLSDTTTDREELLPKVLRILRAYRGAEDESSKHDDHVHVHYDKDTGKTATCDAIYPRSIGRTCELARGHAGDHADYGSQGDSAVFWNEKTTNGKRTSKPAPDVDITGVIKELSKFADMLEEFKVLKRYL</sequence>
<dbReference type="KEGG" id="vg:77924550"/>
<dbReference type="GeneID" id="77924550"/>
<dbReference type="EMBL" id="MK814760">
    <property type="protein sequence ID" value="QGT55146.1"/>
    <property type="molecule type" value="Genomic_DNA"/>
</dbReference>
<keyword evidence="3" id="KW-1185">Reference proteome</keyword>
<keyword evidence="1" id="KW-0175">Coiled coil</keyword>
<evidence type="ECO:0000313" key="2">
    <source>
        <dbReference type="EMBL" id="QGT55146.1"/>
    </source>
</evidence>
<organism evidence="2 3">
    <name type="scientific">Gordonia phage Forza</name>
    <dbReference type="NCBI Taxonomy" id="2571247"/>
    <lineage>
        <taxon>Viruses</taxon>
        <taxon>Duplodnaviria</taxon>
        <taxon>Heunggongvirae</taxon>
        <taxon>Uroviricota</taxon>
        <taxon>Caudoviricetes</taxon>
        <taxon>Forzavirus</taxon>
        <taxon>Forzavirus forza</taxon>
    </lineage>
</organism>
<evidence type="ECO:0000256" key="1">
    <source>
        <dbReference type="SAM" id="Coils"/>
    </source>
</evidence>
<feature type="coiled-coil region" evidence="1">
    <location>
        <begin position="102"/>
        <end position="143"/>
    </location>
</feature>
<gene>
    <name evidence="2" type="primary">185</name>
    <name evidence="2" type="ORF">SEA_FORZA_185</name>
</gene>
<proteinExistence type="predicted"/>